<accession>A0A133S4Z6</accession>
<dbReference type="InterPro" id="IPR046257">
    <property type="entry name" value="DUF6290"/>
</dbReference>
<dbReference type="Pfam" id="PF19807">
    <property type="entry name" value="DUF6290"/>
    <property type="match status" value="1"/>
</dbReference>
<proteinExistence type="predicted"/>
<dbReference type="AlphaFoldDB" id="A0A133S4Z6"/>
<reference evidence="1 2" key="1">
    <citation type="submission" date="2016-01" db="EMBL/GenBank/DDBJ databases">
        <authorList>
            <person name="Oliw E.H."/>
        </authorList>
    </citation>
    <scope>NUCLEOTIDE SEQUENCE [LARGE SCALE GENOMIC DNA]</scope>
    <source>
        <strain evidence="1 2">CMW7756B</strain>
    </source>
</reference>
<dbReference type="EMBL" id="LRQT01000024">
    <property type="protein sequence ID" value="KXA64506.1"/>
    <property type="molecule type" value="Genomic_DNA"/>
</dbReference>
<dbReference type="PATRIC" id="fig|39777.7.peg.961"/>
<protein>
    <submittedName>
        <fullName evidence="1">Putative toxin-antitoxin system, antitoxin component, ribbon-helix-helix domain protein</fullName>
    </submittedName>
</protein>
<dbReference type="STRING" id="39777.B7L28_02055"/>
<comment type="caution">
    <text evidence="1">The sequence shown here is derived from an EMBL/GenBank/DDBJ whole genome shotgun (WGS) entry which is preliminary data.</text>
</comment>
<gene>
    <name evidence="1" type="ORF">HMPREF3233_00988</name>
</gene>
<sequence length="85" mass="10053">MYYNVIHKEVLCMSNISVRLNEQEETLFKTYAEFMDETLSTLFKKALLEKIENDFDLRVGQEALKEYKQDPVTYSVAEMRAKYGL</sequence>
<organism evidence="1">
    <name type="scientific">Veillonella atypica</name>
    <dbReference type="NCBI Taxonomy" id="39777"/>
    <lineage>
        <taxon>Bacteria</taxon>
        <taxon>Bacillati</taxon>
        <taxon>Bacillota</taxon>
        <taxon>Negativicutes</taxon>
        <taxon>Veillonellales</taxon>
        <taxon>Veillonellaceae</taxon>
        <taxon>Veillonella</taxon>
    </lineage>
</organism>
<evidence type="ECO:0000313" key="1">
    <source>
        <dbReference type="EMBL" id="KXA64506.1"/>
    </source>
</evidence>
<dbReference type="NCBIfam" id="NF046040">
    <property type="entry name" value="RelB_antitoxin"/>
    <property type="match status" value="1"/>
</dbReference>
<dbReference type="Proteomes" id="UP000070226">
    <property type="component" value="Unassembled WGS sequence"/>
</dbReference>
<evidence type="ECO:0000313" key="2">
    <source>
        <dbReference type="Proteomes" id="UP000070226"/>
    </source>
</evidence>
<name>A0A133S4Z6_9FIRM</name>